<comment type="caution">
    <text evidence="2">The sequence shown here is derived from an EMBL/GenBank/DDBJ whole genome shotgun (WGS) entry which is preliminary data.</text>
</comment>
<dbReference type="EMBL" id="RCSX01000013">
    <property type="protein sequence ID" value="KAF7926805.1"/>
    <property type="molecule type" value="Genomic_DNA"/>
</dbReference>
<dbReference type="Proteomes" id="UP000783213">
    <property type="component" value="Unassembled WGS sequence"/>
</dbReference>
<keyword evidence="3" id="KW-1185">Reference proteome</keyword>
<feature type="region of interest" description="Disordered" evidence="1">
    <location>
        <begin position="132"/>
        <end position="158"/>
    </location>
</feature>
<name>A0ABQ7IK74_9HELO</name>
<organism evidence="2 3">
    <name type="scientific">Botrytis deweyae</name>
    <dbReference type="NCBI Taxonomy" id="2478750"/>
    <lineage>
        <taxon>Eukaryota</taxon>
        <taxon>Fungi</taxon>
        <taxon>Dikarya</taxon>
        <taxon>Ascomycota</taxon>
        <taxon>Pezizomycotina</taxon>
        <taxon>Leotiomycetes</taxon>
        <taxon>Helotiales</taxon>
        <taxon>Sclerotiniaceae</taxon>
        <taxon>Botrytis</taxon>
    </lineage>
</organism>
<feature type="region of interest" description="Disordered" evidence="1">
    <location>
        <begin position="63"/>
        <end position="94"/>
    </location>
</feature>
<feature type="compositionally biased region" description="Basic and acidic residues" evidence="1">
    <location>
        <begin position="137"/>
        <end position="149"/>
    </location>
</feature>
<evidence type="ECO:0000313" key="2">
    <source>
        <dbReference type="EMBL" id="KAF7926805.1"/>
    </source>
</evidence>
<evidence type="ECO:0000256" key="1">
    <source>
        <dbReference type="SAM" id="MobiDB-lite"/>
    </source>
</evidence>
<proteinExistence type="predicted"/>
<dbReference type="RefSeq" id="XP_038809602.1">
    <property type="nucleotide sequence ID" value="XM_038953812.1"/>
</dbReference>
<protein>
    <submittedName>
        <fullName evidence="2">Uncharacterized protein</fullName>
    </submittedName>
</protein>
<evidence type="ECO:0000313" key="3">
    <source>
        <dbReference type="Proteomes" id="UP000783213"/>
    </source>
</evidence>
<reference evidence="2 3" key="1">
    <citation type="journal article" date="2020" name="Genome Biol. Evol.">
        <title>Comparative genomics of Sclerotiniaceae.</title>
        <authorList>
            <person name="Valero Jimenez C.A."/>
            <person name="Steentjes M."/>
            <person name="Scholten O.E."/>
            <person name="Van Kan J.A.L."/>
        </authorList>
    </citation>
    <scope>NUCLEOTIDE SEQUENCE [LARGE SCALE GENOMIC DNA]</scope>
    <source>
        <strain evidence="2 3">B1</strain>
    </source>
</reference>
<sequence>MPPRRLLLPKSNQSQPLESNEWNVDDFTANFILETSGPNIVNVSTANNGRPLRFAPAGFYGQSFGPAPGRGNSSAPDMQPSFPVRGPLTASTSQDDGAERLRQHLMSLRELSVARGLDNVEEVLEPDQSQIRYAGTSEKRPAEETKLEEDGIGPQPAPAKFDFPTEIIRLMLRCLISEHQTFESDFCTAVCFALTCRTHWAIFRSIHSAKVPIMIQSPGTLNPKKASVPYRLGDLLINWMSPKYRPLPCTLVDGKMVVQDIKCIEVFVRAAVYPAVGGEKDRRLLERMAEFKSNRFKDFYHVYHNSLRSSNPPGLNWFIPNPFRMGEEWYPATAHVLKHTIFKWKSDCHLEREYHWLRDREEYSRHYRVWSGYKTWMLREWVEAQPEAMAYKRSRGLGENKAKVGMRDGFEMLKLVDVQTKEHKSKVKQVVNAMLGLVEGRPFYGHE</sequence>
<accession>A0ABQ7IK74</accession>
<dbReference type="GeneID" id="62232964"/>
<gene>
    <name evidence="2" type="ORF">EAE98_006190</name>
</gene>